<evidence type="ECO:0000313" key="1">
    <source>
        <dbReference type="EMBL" id="PJE58282.1"/>
    </source>
</evidence>
<dbReference type="Proteomes" id="UP000231450">
    <property type="component" value="Unassembled WGS sequence"/>
</dbReference>
<sequence>MEVTKDWAKFGGNFYDHMTGKKLKLEGNLKAAFLVVNDIRDCIERVEYFAWIAEIEASQPKVDYEFT</sequence>
<evidence type="ECO:0000313" key="2">
    <source>
        <dbReference type="Proteomes" id="UP000231450"/>
    </source>
</evidence>
<organism evidence="1 2">
    <name type="scientific">Candidatus Portnoybacteria bacterium CG10_big_fil_rev_8_21_14_0_10_36_7</name>
    <dbReference type="NCBI Taxonomy" id="1974812"/>
    <lineage>
        <taxon>Bacteria</taxon>
        <taxon>Candidatus Portnoyibacteriota</taxon>
    </lineage>
</organism>
<dbReference type="AlphaFoldDB" id="A0A2M8KED3"/>
<accession>A0A2M8KED3</accession>
<reference evidence="2" key="1">
    <citation type="submission" date="2017-09" db="EMBL/GenBank/DDBJ databases">
        <title>Depth-based differentiation of microbial function through sediment-hosted aquifers and enrichment of novel symbionts in the deep terrestrial subsurface.</title>
        <authorList>
            <person name="Probst A.J."/>
            <person name="Ladd B."/>
            <person name="Jarett J.K."/>
            <person name="Geller-Mcgrath D.E."/>
            <person name="Sieber C.M.K."/>
            <person name="Emerson J.B."/>
            <person name="Anantharaman K."/>
            <person name="Thomas B.C."/>
            <person name="Malmstrom R."/>
            <person name="Stieglmeier M."/>
            <person name="Klingl A."/>
            <person name="Woyke T."/>
            <person name="Ryan C.M."/>
            <person name="Banfield J.F."/>
        </authorList>
    </citation>
    <scope>NUCLEOTIDE SEQUENCE [LARGE SCALE GENOMIC DNA]</scope>
</reference>
<name>A0A2M8KED3_9BACT</name>
<proteinExistence type="predicted"/>
<dbReference type="EMBL" id="PFDW01000033">
    <property type="protein sequence ID" value="PJE58282.1"/>
    <property type="molecule type" value="Genomic_DNA"/>
</dbReference>
<protein>
    <submittedName>
        <fullName evidence="1">Uncharacterized protein</fullName>
    </submittedName>
</protein>
<gene>
    <name evidence="1" type="ORF">COU81_01520</name>
</gene>
<comment type="caution">
    <text evidence="1">The sequence shown here is derived from an EMBL/GenBank/DDBJ whole genome shotgun (WGS) entry which is preliminary data.</text>
</comment>